<dbReference type="SUPFAM" id="SSF55729">
    <property type="entry name" value="Acyl-CoA N-acyltransferases (Nat)"/>
    <property type="match status" value="1"/>
</dbReference>
<sequence>MSLQSVVACRSVKDFSDPVLDLIERTYTESFPEVERRDFSLVRNLVRDESRFIVYALSKESRYVGFITGWLFDGYTYVEHFAIDPAARNGGIGAEAMKQFLIFCGTPVVLEVEMPTDEMSKRRIGFYERLGFELDNQVYHQPPYREGGEWLEMRLMTYGDVDLEHSFEQVKNCLHKNVYGVKDGLTR</sequence>
<dbReference type="InterPro" id="IPR000182">
    <property type="entry name" value="GNAT_dom"/>
</dbReference>
<organism evidence="2 3">
    <name type="scientific">Parabacteroides merdae CL03T12C32</name>
    <dbReference type="NCBI Taxonomy" id="999420"/>
    <lineage>
        <taxon>Bacteria</taxon>
        <taxon>Pseudomonadati</taxon>
        <taxon>Bacteroidota</taxon>
        <taxon>Bacteroidia</taxon>
        <taxon>Bacteroidales</taxon>
        <taxon>Tannerellaceae</taxon>
        <taxon>Parabacteroides</taxon>
    </lineage>
</organism>
<reference evidence="2 3" key="1">
    <citation type="submission" date="2012-02" db="EMBL/GenBank/DDBJ databases">
        <title>The Genome Sequence of Parabacteroides merdae CL03T12C32.</title>
        <authorList>
            <consortium name="The Broad Institute Genome Sequencing Platform"/>
            <person name="Earl A."/>
            <person name="Ward D."/>
            <person name="Feldgarden M."/>
            <person name="Gevers D."/>
            <person name="Zitomersky N.L."/>
            <person name="Coyne M.J."/>
            <person name="Comstock L.E."/>
            <person name="Young S.K."/>
            <person name="Zeng Q."/>
            <person name="Gargeya S."/>
            <person name="Fitzgerald M."/>
            <person name="Haas B."/>
            <person name="Abouelleil A."/>
            <person name="Alvarado L."/>
            <person name="Arachchi H.M."/>
            <person name="Berlin A."/>
            <person name="Chapman S.B."/>
            <person name="Gearin G."/>
            <person name="Goldberg J."/>
            <person name="Griggs A."/>
            <person name="Gujja S."/>
            <person name="Hansen M."/>
            <person name="Heiman D."/>
            <person name="Howarth C."/>
            <person name="Larimer J."/>
            <person name="Lui A."/>
            <person name="MacDonald P.J.P."/>
            <person name="McCowen C."/>
            <person name="Montmayeur A."/>
            <person name="Murphy C."/>
            <person name="Neiman D."/>
            <person name="Pearson M."/>
            <person name="Priest M."/>
            <person name="Roberts A."/>
            <person name="Saif S."/>
            <person name="Shea T."/>
            <person name="Sisk P."/>
            <person name="Stolte C."/>
            <person name="Sykes S."/>
            <person name="Wortman J."/>
            <person name="Nusbaum C."/>
            <person name="Birren B."/>
        </authorList>
    </citation>
    <scope>NUCLEOTIDE SEQUENCE [LARGE SCALE GENOMIC DNA]</scope>
    <source>
        <strain evidence="2 3">CL03T12C32</strain>
    </source>
</reference>
<dbReference type="AlphaFoldDB" id="K5Y1V0"/>
<name>K5Y1V0_9BACT</name>
<dbReference type="PROSITE" id="PS51186">
    <property type="entry name" value="GNAT"/>
    <property type="match status" value="1"/>
</dbReference>
<dbReference type="Proteomes" id="UP000006271">
    <property type="component" value="Unassembled WGS sequence"/>
</dbReference>
<dbReference type="InterPro" id="IPR016181">
    <property type="entry name" value="Acyl_CoA_acyltransferase"/>
</dbReference>
<dbReference type="HOGENOM" id="CLU_105077_1_2_10"/>
<dbReference type="CDD" id="cd04301">
    <property type="entry name" value="NAT_SF"/>
    <property type="match status" value="1"/>
</dbReference>
<protein>
    <recommendedName>
        <fullName evidence="1">N-acetyltransferase domain-containing protein</fullName>
    </recommendedName>
</protein>
<evidence type="ECO:0000313" key="2">
    <source>
        <dbReference type="EMBL" id="EKN07037.1"/>
    </source>
</evidence>
<gene>
    <name evidence="2" type="ORF">HMPREF1060_03902</name>
</gene>
<proteinExistence type="predicted"/>
<dbReference type="RefSeq" id="WP_005648206.1">
    <property type="nucleotide sequence ID" value="NZ_JH976458.1"/>
</dbReference>
<evidence type="ECO:0000313" key="3">
    <source>
        <dbReference type="Proteomes" id="UP000006271"/>
    </source>
</evidence>
<feature type="domain" description="N-acetyltransferase" evidence="1">
    <location>
        <begin position="10"/>
        <end position="158"/>
    </location>
</feature>
<dbReference type="GO" id="GO:0016747">
    <property type="term" value="F:acyltransferase activity, transferring groups other than amino-acyl groups"/>
    <property type="evidence" value="ECO:0007669"/>
    <property type="project" value="InterPro"/>
</dbReference>
<dbReference type="EMBL" id="AGZQ01000027">
    <property type="protein sequence ID" value="EKN07037.1"/>
    <property type="molecule type" value="Genomic_DNA"/>
</dbReference>
<dbReference type="Gene3D" id="3.40.630.30">
    <property type="match status" value="1"/>
</dbReference>
<evidence type="ECO:0000259" key="1">
    <source>
        <dbReference type="PROSITE" id="PS51186"/>
    </source>
</evidence>
<comment type="caution">
    <text evidence="2">The sequence shown here is derived from an EMBL/GenBank/DDBJ whole genome shotgun (WGS) entry which is preliminary data.</text>
</comment>
<dbReference type="Pfam" id="PF00583">
    <property type="entry name" value="Acetyltransf_1"/>
    <property type="match status" value="1"/>
</dbReference>
<accession>K5Y1V0</accession>
<dbReference type="PATRIC" id="fig|999420.3.peg.4030"/>